<dbReference type="GO" id="GO:0051252">
    <property type="term" value="P:regulation of RNA metabolic process"/>
    <property type="evidence" value="ECO:0007669"/>
    <property type="project" value="InterPro"/>
</dbReference>
<gene>
    <name evidence="11" type="ORF">DXX92_16655</name>
</gene>
<comment type="cofactor">
    <cofactor evidence="2 10">
        <name>a divalent metal cation</name>
        <dbReference type="ChEBI" id="CHEBI:60240"/>
    </cofactor>
</comment>
<dbReference type="RefSeq" id="WP_116001699.1">
    <property type="nucleotide sequence ID" value="NZ_QUOV01000001.1"/>
</dbReference>
<evidence type="ECO:0000256" key="3">
    <source>
        <dbReference type="ARBA" id="ARBA00008621"/>
    </source>
</evidence>
<comment type="similarity">
    <text evidence="3 10">Belongs to the class II aldolase/RraA-like family.</text>
</comment>
<dbReference type="GO" id="GO:0046872">
    <property type="term" value="F:metal ion binding"/>
    <property type="evidence" value="ECO:0007669"/>
    <property type="project" value="UniProtKB-KW"/>
</dbReference>
<dbReference type="EC" id="4.1.1.112" evidence="10"/>
<dbReference type="NCBIfam" id="NF009134">
    <property type="entry name" value="PRK12487.1"/>
    <property type="match status" value="1"/>
</dbReference>
<evidence type="ECO:0000256" key="8">
    <source>
        <dbReference type="ARBA" id="ARBA00047973"/>
    </source>
</evidence>
<dbReference type="GO" id="GO:0047443">
    <property type="term" value="F:4-hydroxy-4-methyl-2-oxoglutarate aldolase activity"/>
    <property type="evidence" value="ECO:0007669"/>
    <property type="project" value="UniProtKB-EC"/>
</dbReference>
<evidence type="ECO:0000256" key="5">
    <source>
        <dbReference type="ARBA" id="ARBA00022723"/>
    </source>
</evidence>
<evidence type="ECO:0000256" key="9">
    <source>
        <dbReference type="PIRSR" id="PIRSR605493-1"/>
    </source>
</evidence>
<dbReference type="NCBIfam" id="NF006875">
    <property type="entry name" value="PRK09372.1"/>
    <property type="match status" value="1"/>
</dbReference>
<evidence type="ECO:0000256" key="7">
    <source>
        <dbReference type="ARBA" id="ARBA00025046"/>
    </source>
</evidence>
<evidence type="ECO:0000256" key="10">
    <source>
        <dbReference type="RuleBase" id="RU004338"/>
    </source>
</evidence>
<accession>A0A3E0UJU4</accession>
<evidence type="ECO:0000313" key="12">
    <source>
        <dbReference type="Proteomes" id="UP000256999"/>
    </source>
</evidence>
<organism evidence="11 12">
    <name type="scientific">Thalassotalea euphylliae</name>
    <dbReference type="NCBI Taxonomy" id="1655234"/>
    <lineage>
        <taxon>Bacteria</taxon>
        <taxon>Pseudomonadati</taxon>
        <taxon>Pseudomonadota</taxon>
        <taxon>Gammaproteobacteria</taxon>
        <taxon>Alteromonadales</taxon>
        <taxon>Colwelliaceae</taxon>
        <taxon>Thalassotalea</taxon>
    </lineage>
</organism>
<dbReference type="NCBIfam" id="TIGR01935">
    <property type="entry name" value="NOT-MenG"/>
    <property type="match status" value="1"/>
</dbReference>
<feature type="binding site" evidence="9">
    <location>
        <position position="105"/>
    </location>
    <ligand>
        <name>Mg(2+)</name>
        <dbReference type="ChEBI" id="CHEBI:18420"/>
    </ligand>
</feature>
<reference evidence="11 12" key="1">
    <citation type="submission" date="2018-08" db="EMBL/GenBank/DDBJ databases">
        <title>Thalassotalea euphylliae genome.</title>
        <authorList>
            <person name="Summers S."/>
            <person name="Rice S.A."/>
            <person name="Freckelton M.L."/>
            <person name="Nedved B.T."/>
            <person name="Hadfield M.G."/>
        </authorList>
    </citation>
    <scope>NUCLEOTIDE SEQUENCE [LARGE SCALE GENOMIC DNA]</scope>
    <source>
        <strain evidence="11 12">H2</strain>
    </source>
</reference>
<feature type="binding site" evidence="9">
    <location>
        <begin position="82"/>
        <end position="85"/>
    </location>
    <ligand>
        <name>substrate</name>
    </ligand>
</feature>
<dbReference type="AlphaFoldDB" id="A0A3E0UJU4"/>
<name>A0A3E0UJU4_9GAMM</name>
<evidence type="ECO:0000256" key="4">
    <source>
        <dbReference type="ARBA" id="ARBA00011233"/>
    </source>
</evidence>
<comment type="caution">
    <text evidence="11">The sequence shown here is derived from an EMBL/GenBank/DDBJ whole genome shotgun (WGS) entry which is preliminary data.</text>
</comment>
<dbReference type="SUPFAM" id="SSF89562">
    <property type="entry name" value="RraA-like"/>
    <property type="match status" value="1"/>
</dbReference>
<evidence type="ECO:0000256" key="6">
    <source>
        <dbReference type="ARBA" id="ARBA00023239"/>
    </source>
</evidence>
<sequence length="170" mass="18295">MQTIPTRDFDLLPDLCDHFPNDVNVFETQFNSYGQHQVFCGQAVTVKCFEDNSVVKKLVGTPGQGKVMVVDGGASMRRALIGDMLAEEAIANGWAGVVINGCLRDAATINQMAIGVKALGTIPIKTDKRGLGDQDIDIRFAGVTVKPGDWVYADLNGVLISAKKLELPES</sequence>
<feature type="binding site" evidence="9">
    <location>
        <position position="104"/>
    </location>
    <ligand>
        <name>substrate</name>
    </ligand>
</feature>
<dbReference type="Pfam" id="PF03737">
    <property type="entry name" value="RraA-like"/>
    <property type="match status" value="1"/>
</dbReference>
<dbReference type="EC" id="4.1.3.17" evidence="10"/>
<dbReference type="GO" id="GO:0008428">
    <property type="term" value="F:ribonuclease inhibitor activity"/>
    <property type="evidence" value="ECO:0007669"/>
    <property type="project" value="InterPro"/>
</dbReference>
<dbReference type="InterPro" id="IPR036704">
    <property type="entry name" value="RraA/RraA-like_sf"/>
</dbReference>
<dbReference type="Gene3D" id="3.50.30.40">
    <property type="entry name" value="Ribonuclease E inhibitor RraA/RraA-like"/>
    <property type="match status" value="1"/>
</dbReference>
<comment type="cofactor">
    <cofactor evidence="9">
        <name>Mg(2+)</name>
        <dbReference type="ChEBI" id="CHEBI:18420"/>
    </cofactor>
</comment>
<dbReference type="InterPro" id="IPR005493">
    <property type="entry name" value="RraA/RraA-like"/>
</dbReference>
<comment type="subunit">
    <text evidence="4 10">Homotrimer.</text>
</comment>
<comment type="catalytic activity">
    <reaction evidence="1 10">
        <text>4-hydroxy-4-methyl-2-oxoglutarate = 2 pyruvate</text>
        <dbReference type="Rhea" id="RHEA:22748"/>
        <dbReference type="ChEBI" id="CHEBI:15361"/>
        <dbReference type="ChEBI" id="CHEBI:58276"/>
        <dbReference type="EC" id="4.1.3.17"/>
    </reaction>
</comment>
<protein>
    <recommendedName>
        <fullName evidence="10">4-hydroxy-4-methyl-2-oxoglutarate aldolase</fullName>
        <shortName evidence="10">HMG aldolase</shortName>
        <ecNumber evidence="10">4.1.1.112</ecNumber>
        <ecNumber evidence="10">4.1.3.17</ecNumber>
    </recommendedName>
    <alternativeName>
        <fullName evidence="10">Oxaloacetate decarboxylase</fullName>
    </alternativeName>
</protein>
<dbReference type="PANTHER" id="PTHR33254">
    <property type="entry name" value="4-HYDROXY-4-METHYL-2-OXOGLUTARATE ALDOLASE 3-RELATED"/>
    <property type="match status" value="1"/>
</dbReference>
<dbReference type="CDD" id="cd16841">
    <property type="entry name" value="RraA_family"/>
    <property type="match status" value="1"/>
</dbReference>
<keyword evidence="5 9" id="KW-0479">Metal-binding</keyword>
<evidence type="ECO:0000256" key="1">
    <source>
        <dbReference type="ARBA" id="ARBA00001342"/>
    </source>
</evidence>
<evidence type="ECO:0000256" key="2">
    <source>
        <dbReference type="ARBA" id="ARBA00001968"/>
    </source>
</evidence>
<dbReference type="EMBL" id="QUOV01000001">
    <property type="protein sequence ID" value="REL36814.1"/>
    <property type="molecule type" value="Genomic_DNA"/>
</dbReference>
<dbReference type="GO" id="GO:0008948">
    <property type="term" value="F:oxaloacetate decarboxylase activity"/>
    <property type="evidence" value="ECO:0007669"/>
    <property type="project" value="UniProtKB-EC"/>
</dbReference>
<dbReference type="OrthoDB" id="943692at2"/>
<proteinExistence type="inferred from homology"/>
<keyword evidence="6 10" id="KW-0456">Lyase</keyword>
<dbReference type="Proteomes" id="UP000256999">
    <property type="component" value="Unassembled WGS sequence"/>
</dbReference>
<dbReference type="PANTHER" id="PTHR33254:SF4">
    <property type="entry name" value="4-HYDROXY-4-METHYL-2-OXOGLUTARATE ALDOLASE 3-RELATED"/>
    <property type="match status" value="1"/>
</dbReference>
<comment type="catalytic activity">
    <reaction evidence="8 10">
        <text>oxaloacetate + H(+) = pyruvate + CO2</text>
        <dbReference type="Rhea" id="RHEA:15641"/>
        <dbReference type="ChEBI" id="CHEBI:15361"/>
        <dbReference type="ChEBI" id="CHEBI:15378"/>
        <dbReference type="ChEBI" id="CHEBI:16452"/>
        <dbReference type="ChEBI" id="CHEBI:16526"/>
        <dbReference type="EC" id="4.1.1.112"/>
    </reaction>
</comment>
<dbReference type="InterPro" id="IPR010203">
    <property type="entry name" value="RraA"/>
</dbReference>
<evidence type="ECO:0000313" key="11">
    <source>
        <dbReference type="EMBL" id="REL36814.1"/>
    </source>
</evidence>
<comment type="function">
    <text evidence="7 10">Catalyzes the aldol cleavage of 4-hydroxy-4-methyl-2-oxoglutarate (HMG) into 2 molecules of pyruvate. Also contains a secondary oxaloacetate (OAA) decarboxylase activity due to the common pyruvate enolate transition state formed following C-C bond cleavage in the retro-aldol and decarboxylation reactions.</text>
</comment>
<keyword evidence="9" id="KW-0460">Magnesium</keyword>